<protein>
    <submittedName>
        <fullName evidence="1">Uncharacterized protein</fullName>
    </submittedName>
</protein>
<name>A0A392SF27_9FABA</name>
<dbReference type="EMBL" id="LXQA010358460">
    <property type="protein sequence ID" value="MCI46505.1"/>
    <property type="molecule type" value="Genomic_DNA"/>
</dbReference>
<comment type="caution">
    <text evidence="1">The sequence shown here is derived from an EMBL/GenBank/DDBJ whole genome shotgun (WGS) entry which is preliminary data.</text>
</comment>
<feature type="non-terminal residue" evidence="1">
    <location>
        <position position="1"/>
    </location>
</feature>
<dbReference type="Proteomes" id="UP000265520">
    <property type="component" value="Unassembled WGS sequence"/>
</dbReference>
<keyword evidence="2" id="KW-1185">Reference proteome</keyword>
<organism evidence="1 2">
    <name type="scientific">Trifolium medium</name>
    <dbReference type="NCBI Taxonomy" id="97028"/>
    <lineage>
        <taxon>Eukaryota</taxon>
        <taxon>Viridiplantae</taxon>
        <taxon>Streptophyta</taxon>
        <taxon>Embryophyta</taxon>
        <taxon>Tracheophyta</taxon>
        <taxon>Spermatophyta</taxon>
        <taxon>Magnoliopsida</taxon>
        <taxon>eudicotyledons</taxon>
        <taxon>Gunneridae</taxon>
        <taxon>Pentapetalae</taxon>
        <taxon>rosids</taxon>
        <taxon>fabids</taxon>
        <taxon>Fabales</taxon>
        <taxon>Fabaceae</taxon>
        <taxon>Papilionoideae</taxon>
        <taxon>50 kb inversion clade</taxon>
        <taxon>NPAAA clade</taxon>
        <taxon>Hologalegina</taxon>
        <taxon>IRL clade</taxon>
        <taxon>Trifolieae</taxon>
        <taxon>Trifolium</taxon>
    </lineage>
</organism>
<dbReference type="AlphaFoldDB" id="A0A392SF27"/>
<accession>A0A392SF27</accession>
<evidence type="ECO:0000313" key="2">
    <source>
        <dbReference type="Proteomes" id="UP000265520"/>
    </source>
</evidence>
<proteinExistence type="predicted"/>
<evidence type="ECO:0000313" key="1">
    <source>
        <dbReference type="EMBL" id="MCI46505.1"/>
    </source>
</evidence>
<sequence length="72" mass="8138">DKETAYLKEIDVLKMKLAEKVSLDAKVKQVKEVCDFCQEDNPNGHCTLEGNTEEAKYAGNYQKSNLYSYNSG</sequence>
<reference evidence="1 2" key="1">
    <citation type="journal article" date="2018" name="Front. Plant Sci.">
        <title>Red Clover (Trifolium pratense) and Zigzag Clover (T. medium) - A Picture of Genomic Similarities and Differences.</title>
        <authorList>
            <person name="Dluhosova J."/>
            <person name="Istvanek J."/>
            <person name="Nedelnik J."/>
            <person name="Repkova J."/>
        </authorList>
    </citation>
    <scope>NUCLEOTIDE SEQUENCE [LARGE SCALE GENOMIC DNA]</scope>
    <source>
        <strain evidence="2">cv. 10/8</strain>
        <tissue evidence="1">Leaf</tissue>
    </source>
</reference>